<keyword evidence="3 6" id="KW-0812">Transmembrane</keyword>
<dbReference type="InterPro" id="IPR020846">
    <property type="entry name" value="MFS_dom"/>
</dbReference>
<evidence type="ECO:0000313" key="11">
    <source>
        <dbReference type="Proteomes" id="UP000502504"/>
    </source>
</evidence>
<dbReference type="Proteomes" id="UP000502504">
    <property type="component" value="Chromosome"/>
</dbReference>
<name>A0AAE7CJA3_STRAT</name>
<feature type="transmembrane region" description="Helical" evidence="6">
    <location>
        <begin position="52"/>
        <end position="70"/>
    </location>
</feature>
<reference evidence="9 11" key="2">
    <citation type="submission" date="2020-03" db="EMBL/GenBank/DDBJ databases">
        <title>Is there a link between lipid content and antibiotic production in Streptomyces?</title>
        <authorList>
            <person name="David M."/>
            <person name="Lejeune C."/>
            <person name="Abreu S."/>
            <person name="Thibessard A."/>
            <person name="Leblond P."/>
            <person name="Chaminade P."/>
            <person name="Virolle M.-J."/>
        </authorList>
    </citation>
    <scope>NUCLEOTIDE SEQUENCE [LARGE SCALE GENOMIC DNA]</scope>
    <source>
        <strain evidence="9 11">DSM 41481</strain>
    </source>
</reference>
<dbReference type="AlphaFoldDB" id="A0AAE7CJA3"/>
<dbReference type="PROSITE" id="PS50850">
    <property type="entry name" value="MFS"/>
    <property type="match status" value="1"/>
</dbReference>
<evidence type="ECO:0000313" key="8">
    <source>
        <dbReference type="EMBL" id="OOQ54633.1"/>
    </source>
</evidence>
<dbReference type="EMBL" id="CP050692">
    <property type="protein sequence ID" value="QIT42263.1"/>
    <property type="molecule type" value="Genomic_DNA"/>
</dbReference>
<feature type="transmembrane region" description="Helical" evidence="6">
    <location>
        <begin position="20"/>
        <end position="46"/>
    </location>
</feature>
<feature type="transmembrane region" description="Helical" evidence="6">
    <location>
        <begin position="231"/>
        <end position="254"/>
    </location>
</feature>
<evidence type="ECO:0000313" key="9">
    <source>
        <dbReference type="EMBL" id="QIT42263.1"/>
    </source>
</evidence>
<dbReference type="EMBL" id="LHQL01000001">
    <property type="protein sequence ID" value="OOQ54633.1"/>
    <property type="molecule type" value="Genomic_DNA"/>
</dbReference>
<dbReference type="GO" id="GO:0005886">
    <property type="term" value="C:plasma membrane"/>
    <property type="evidence" value="ECO:0007669"/>
    <property type="project" value="UniProtKB-SubCell"/>
</dbReference>
<keyword evidence="2" id="KW-1003">Cell membrane</keyword>
<evidence type="ECO:0000256" key="3">
    <source>
        <dbReference type="ARBA" id="ARBA00022692"/>
    </source>
</evidence>
<feature type="transmembrane region" description="Helical" evidence="6">
    <location>
        <begin position="82"/>
        <end position="103"/>
    </location>
</feature>
<gene>
    <name evidence="8" type="ORF">AFM16_00780</name>
    <name evidence="9" type="ORF">HCX60_00915</name>
</gene>
<keyword evidence="4 6" id="KW-1133">Transmembrane helix</keyword>
<dbReference type="Gene3D" id="1.20.1250.20">
    <property type="entry name" value="MFS general substrate transporter like domains"/>
    <property type="match status" value="1"/>
</dbReference>
<dbReference type="InterPro" id="IPR036259">
    <property type="entry name" value="MFS_trans_sf"/>
</dbReference>
<organism evidence="9 11">
    <name type="scientific">Streptomyces antibioticus</name>
    <dbReference type="NCBI Taxonomy" id="1890"/>
    <lineage>
        <taxon>Bacteria</taxon>
        <taxon>Bacillati</taxon>
        <taxon>Actinomycetota</taxon>
        <taxon>Actinomycetes</taxon>
        <taxon>Kitasatosporales</taxon>
        <taxon>Streptomycetaceae</taxon>
        <taxon>Streptomyces</taxon>
    </lineage>
</organism>
<feature type="transmembrane region" description="Helical" evidence="6">
    <location>
        <begin position="360"/>
        <end position="381"/>
    </location>
</feature>
<reference evidence="8 10" key="1">
    <citation type="submission" date="2015-07" db="EMBL/GenBank/DDBJ databases">
        <title>Draft Genome Sequence of Streptomyces antibioticus, IMRU 3720 reveals insights in the evolution of actinomycin biosynthetic gene clusters in Streptomyces.</title>
        <authorList>
            <person name="Crnovcic I."/>
            <person name="Ruckert C."/>
            <person name="Kalinowksi J."/>
            <person name="Keller U."/>
        </authorList>
    </citation>
    <scope>NUCLEOTIDE SEQUENCE [LARGE SCALE GENOMIC DNA]</scope>
    <source>
        <strain evidence="8 10">DSM 41481</strain>
    </source>
</reference>
<protein>
    <submittedName>
        <fullName evidence="9">MFS transporter</fullName>
    </submittedName>
</protein>
<evidence type="ECO:0000256" key="6">
    <source>
        <dbReference type="SAM" id="Phobius"/>
    </source>
</evidence>
<dbReference type="GO" id="GO:0022857">
    <property type="term" value="F:transmembrane transporter activity"/>
    <property type="evidence" value="ECO:0007669"/>
    <property type="project" value="InterPro"/>
</dbReference>
<dbReference type="Proteomes" id="UP000190306">
    <property type="component" value="Chromosome"/>
</dbReference>
<evidence type="ECO:0000256" key="4">
    <source>
        <dbReference type="ARBA" id="ARBA00022989"/>
    </source>
</evidence>
<proteinExistence type="predicted"/>
<dbReference type="PANTHER" id="PTHR23513:SF6">
    <property type="entry name" value="MAJOR FACILITATOR SUPERFAMILY ASSOCIATED DOMAIN-CONTAINING PROTEIN"/>
    <property type="match status" value="1"/>
</dbReference>
<evidence type="ECO:0000313" key="10">
    <source>
        <dbReference type="Proteomes" id="UP000190306"/>
    </source>
</evidence>
<evidence type="ECO:0000256" key="5">
    <source>
        <dbReference type="ARBA" id="ARBA00023136"/>
    </source>
</evidence>
<accession>A0AAE7CJA3</accession>
<evidence type="ECO:0000256" key="1">
    <source>
        <dbReference type="ARBA" id="ARBA00004651"/>
    </source>
</evidence>
<dbReference type="Pfam" id="PF07690">
    <property type="entry name" value="MFS_1"/>
    <property type="match status" value="1"/>
</dbReference>
<dbReference type="CDD" id="cd06173">
    <property type="entry name" value="MFS_MefA_like"/>
    <property type="match status" value="1"/>
</dbReference>
<comment type="subcellular location">
    <subcellularLocation>
        <location evidence="1">Cell membrane</location>
        <topology evidence="1">Multi-pass membrane protein</topology>
    </subcellularLocation>
</comment>
<evidence type="ECO:0000259" key="7">
    <source>
        <dbReference type="PROSITE" id="PS50850"/>
    </source>
</evidence>
<keyword evidence="5 6" id="KW-0472">Membrane</keyword>
<dbReference type="SUPFAM" id="SSF103473">
    <property type="entry name" value="MFS general substrate transporter"/>
    <property type="match status" value="1"/>
</dbReference>
<feature type="transmembrane region" description="Helical" evidence="6">
    <location>
        <begin position="387"/>
        <end position="407"/>
    </location>
</feature>
<sequence>MPAKRSRWGALTQRDFRLLWIGETASGLGNGITTIALPLVAVLALQADSLEVGLLAAAVWLPWLLVGLPAGAWADRLPKRRVMIVCNLVSAAMYVSVPIAGWLEWLTITHLFVTALACGTSAVFFNTACHAYVPTVLPREDLADGNAKLQVSEAGTRVLGRSVAGFVAEVLGVTVGLLLDTLTFLLSTVCLLGIRTPEERSPRQTRAAKHLVGEIAVGLRFLGRDPYLRPIVIYGATLNFLLMGYQAVQVIFLVRTIGVSTGAVGLLVMCASLGGTLGALMATRLCRGWGTGRAMVLTQALACPFALLLPLTTPRVGLLLFGTGAFLLGVGVAVGNVVVGTFRQNYCPTYLLGRVSSAAMATNQGAIAIGSALGGVLGSVIGIRPTMWVMTVPLAFTWLLLVFSPVAKTRELPASNSSADYDGEPV</sequence>
<evidence type="ECO:0000256" key="2">
    <source>
        <dbReference type="ARBA" id="ARBA00022475"/>
    </source>
</evidence>
<keyword evidence="10" id="KW-1185">Reference proteome</keyword>
<feature type="transmembrane region" description="Helical" evidence="6">
    <location>
        <begin position="294"/>
        <end position="312"/>
    </location>
</feature>
<feature type="transmembrane region" description="Helical" evidence="6">
    <location>
        <begin position="318"/>
        <end position="339"/>
    </location>
</feature>
<dbReference type="InterPro" id="IPR011701">
    <property type="entry name" value="MFS"/>
</dbReference>
<feature type="transmembrane region" description="Helical" evidence="6">
    <location>
        <begin position="260"/>
        <end position="282"/>
    </location>
</feature>
<feature type="domain" description="Major facilitator superfamily (MFS) profile" evidence="7">
    <location>
        <begin position="228"/>
        <end position="426"/>
    </location>
</feature>
<dbReference type="PANTHER" id="PTHR23513">
    <property type="entry name" value="INTEGRAL MEMBRANE EFFLUX PROTEIN-RELATED"/>
    <property type="match status" value="1"/>
</dbReference>
<dbReference type="RefSeq" id="WP_078631639.1">
    <property type="nucleotide sequence ID" value="NZ_CM007717.1"/>
</dbReference>